<dbReference type="InterPro" id="IPR057746">
    <property type="entry name" value="CpnT-like_N"/>
</dbReference>
<dbReference type="RefSeq" id="WP_184958969.1">
    <property type="nucleotide sequence ID" value="NZ_JACHIN010000001.1"/>
</dbReference>
<sequence length="309" mass="32876">MAVNALLLALMAGGTGSLVALRVYAGVTAPEIPPGELRKAAKAFRELADDLDKGDEAIATRANAAASKVWLNNSGEGVDAFSKLYLTNLRFFPYAFANDCRVIAVGCEAYARMVEDVRERFVALEKAIMQLLWLVAFQPLTTALYGVAQAMAAAQLARLIKLAQTLKSVFLLNVAKILQLTFPKYVLTTLNYAVVDGAAYAAGSMAADASVDVAHGKDVDLSATEFGKIVTANTGYILGYDAAKLAMPGPATRGGELVARLFGSGFGYTPVKSALDGDGTILPTGDEWISKLEGHGMRALIFPPGWRYR</sequence>
<name>A0A7W8EDR1_9ACTN</name>
<feature type="domain" description="Outer membrane channel protein CpnT-like N-terminal" evidence="1">
    <location>
        <begin position="34"/>
        <end position="159"/>
    </location>
</feature>
<dbReference type="Pfam" id="PF25547">
    <property type="entry name" value="WXG100_2"/>
    <property type="match status" value="1"/>
</dbReference>
<keyword evidence="3" id="KW-1185">Reference proteome</keyword>
<evidence type="ECO:0000313" key="2">
    <source>
        <dbReference type="EMBL" id="MBB5075819.1"/>
    </source>
</evidence>
<dbReference type="AlphaFoldDB" id="A0A7W8EDR1"/>
<protein>
    <recommendedName>
        <fullName evidence="1">Outer membrane channel protein CpnT-like N-terminal domain-containing protein</fullName>
    </recommendedName>
</protein>
<evidence type="ECO:0000313" key="3">
    <source>
        <dbReference type="Proteomes" id="UP000568380"/>
    </source>
</evidence>
<proteinExistence type="predicted"/>
<organism evidence="2 3">
    <name type="scientific">Nonomuraea endophytica</name>
    <dbReference type="NCBI Taxonomy" id="714136"/>
    <lineage>
        <taxon>Bacteria</taxon>
        <taxon>Bacillati</taxon>
        <taxon>Actinomycetota</taxon>
        <taxon>Actinomycetes</taxon>
        <taxon>Streptosporangiales</taxon>
        <taxon>Streptosporangiaceae</taxon>
        <taxon>Nonomuraea</taxon>
    </lineage>
</organism>
<dbReference type="Proteomes" id="UP000568380">
    <property type="component" value="Unassembled WGS sequence"/>
</dbReference>
<reference evidence="2 3" key="1">
    <citation type="submission" date="2020-08" db="EMBL/GenBank/DDBJ databases">
        <title>Genomic Encyclopedia of Type Strains, Phase IV (KMG-IV): sequencing the most valuable type-strain genomes for metagenomic binning, comparative biology and taxonomic classification.</title>
        <authorList>
            <person name="Goeker M."/>
        </authorList>
    </citation>
    <scope>NUCLEOTIDE SEQUENCE [LARGE SCALE GENOMIC DNA]</scope>
    <source>
        <strain evidence="2 3">DSM 45385</strain>
    </source>
</reference>
<dbReference type="EMBL" id="JACHIN010000001">
    <property type="protein sequence ID" value="MBB5075819.1"/>
    <property type="molecule type" value="Genomic_DNA"/>
</dbReference>
<evidence type="ECO:0000259" key="1">
    <source>
        <dbReference type="Pfam" id="PF25547"/>
    </source>
</evidence>
<accession>A0A7W8EDR1</accession>
<comment type="caution">
    <text evidence="2">The sequence shown here is derived from an EMBL/GenBank/DDBJ whole genome shotgun (WGS) entry which is preliminary data.</text>
</comment>
<gene>
    <name evidence="2" type="ORF">HNR40_001265</name>
</gene>